<dbReference type="CDD" id="cd00158">
    <property type="entry name" value="RHOD"/>
    <property type="match status" value="1"/>
</dbReference>
<reference evidence="2 3" key="1">
    <citation type="submission" date="2019-08" db="EMBL/GenBank/DDBJ databases">
        <title>Genome of Phaeodactylibacter luteus.</title>
        <authorList>
            <person name="Bowman J.P."/>
        </authorList>
    </citation>
    <scope>NUCLEOTIDE SEQUENCE [LARGE SCALE GENOMIC DNA]</scope>
    <source>
        <strain evidence="2 3">KCTC 42180</strain>
    </source>
</reference>
<keyword evidence="3" id="KW-1185">Reference proteome</keyword>
<dbReference type="PROSITE" id="PS50206">
    <property type="entry name" value="RHODANESE_3"/>
    <property type="match status" value="1"/>
</dbReference>
<dbReference type="Proteomes" id="UP000321580">
    <property type="component" value="Unassembled WGS sequence"/>
</dbReference>
<dbReference type="OrthoDB" id="9808735at2"/>
<dbReference type="Pfam" id="PF00581">
    <property type="entry name" value="Rhodanese"/>
    <property type="match status" value="1"/>
</dbReference>
<dbReference type="SUPFAM" id="SSF52821">
    <property type="entry name" value="Rhodanese/Cell cycle control phosphatase"/>
    <property type="match status" value="1"/>
</dbReference>
<dbReference type="PANTHER" id="PTHR43031">
    <property type="entry name" value="FAD-DEPENDENT OXIDOREDUCTASE"/>
    <property type="match status" value="1"/>
</dbReference>
<evidence type="ECO:0000313" key="3">
    <source>
        <dbReference type="Proteomes" id="UP000321580"/>
    </source>
</evidence>
<gene>
    <name evidence="2" type="ORF">FRY97_09695</name>
</gene>
<feature type="domain" description="Rhodanese" evidence="1">
    <location>
        <begin position="22"/>
        <end position="105"/>
    </location>
</feature>
<dbReference type="InterPro" id="IPR050229">
    <property type="entry name" value="GlpE_sulfurtransferase"/>
</dbReference>
<accession>A0A5C6RLK5</accession>
<evidence type="ECO:0000259" key="1">
    <source>
        <dbReference type="PROSITE" id="PS50206"/>
    </source>
</evidence>
<evidence type="ECO:0000313" key="2">
    <source>
        <dbReference type="EMBL" id="TXB63248.1"/>
    </source>
</evidence>
<proteinExistence type="predicted"/>
<organism evidence="2 3">
    <name type="scientific">Phaeodactylibacter luteus</name>
    <dbReference type="NCBI Taxonomy" id="1564516"/>
    <lineage>
        <taxon>Bacteria</taxon>
        <taxon>Pseudomonadati</taxon>
        <taxon>Bacteroidota</taxon>
        <taxon>Saprospiria</taxon>
        <taxon>Saprospirales</taxon>
        <taxon>Haliscomenobacteraceae</taxon>
        <taxon>Phaeodactylibacter</taxon>
    </lineage>
</organism>
<dbReference type="RefSeq" id="WP_147167290.1">
    <property type="nucleotide sequence ID" value="NZ_VOOR01000017.1"/>
</dbReference>
<name>A0A5C6RLK5_9BACT</name>
<sequence>MFGIINQLFGSGADTANIKAQLDNGAMLLDVRTPGEFNSGHAKGAVNIPLQSLQQNLEKIKKSGKPVVAYCRSGNRSGMAAQMLTQNGIEAYNAGSLGQVEAIMKG</sequence>
<protein>
    <submittedName>
        <fullName evidence="2">Rhodanese-like domain-containing protein</fullName>
    </submittedName>
</protein>
<dbReference type="EMBL" id="VOOR01000017">
    <property type="protein sequence ID" value="TXB63248.1"/>
    <property type="molecule type" value="Genomic_DNA"/>
</dbReference>
<comment type="caution">
    <text evidence="2">The sequence shown here is derived from an EMBL/GenBank/DDBJ whole genome shotgun (WGS) entry which is preliminary data.</text>
</comment>
<dbReference type="InterPro" id="IPR036873">
    <property type="entry name" value="Rhodanese-like_dom_sf"/>
</dbReference>
<dbReference type="AlphaFoldDB" id="A0A5C6RLK5"/>
<dbReference type="SMART" id="SM00450">
    <property type="entry name" value="RHOD"/>
    <property type="match status" value="1"/>
</dbReference>
<dbReference type="PANTHER" id="PTHR43031:SF1">
    <property type="entry name" value="PYRIDINE NUCLEOTIDE-DISULPHIDE OXIDOREDUCTASE"/>
    <property type="match status" value="1"/>
</dbReference>
<dbReference type="Gene3D" id="3.40.250.10">
    <property type="entry name" value="Rhodanese-like domain"/>
    <property type="match status" value="1"/>
</dbReference>
<dbReference type="InterPro" id="IPR001763">
    <property type="entry name" value="Rhodanese-like_dom"/>
</dbReference>